<dbReference type="RefSeq" id="WP_284679969.1">
    <property type="nucleotide sequence ID" value="NZ_CP060096.1"/>
</dbReference>
<dbReference type="InterPro" id="IPR052197">
    <property type="entry name" value="ComplexI_49kDa-like"/>
</dbReference>
<feature type="domain" description="NADH-quinone oxidoreductase subunit D" evidence="3">
    <location>
        <begin position="118"/>
        <end position="281"/>
    </location>
</feature>
<dbReference type="SUPFAM" id="SSF56762">
    <property type="entry name" value="HydB/Nqo4-like"/>
    <property type="match status" value="1"/>
</dbReference>
<dbReference type="EMBL" id="CP060096">
    <property type="protein sequence ID" value="QSZ27281.1"/>
    <property type="molecule type" value="Genomic_DNA"/>
</dbReference>
<evidence type="ECO:0000313" key="5">
    <source>
        <dbReference type="Proteomes" id="UP000671913"/>
    </source>
</evidence>
<keyword evidence="2" id="KW-0408">Iron</keyword>
<feature type="binding site" evidence="2">
    <location>
        <position position="67"/>
    </location>
    <ligand>
        <name>Fe cation</name>
        <dbReference type="ChEBI" id="CHEBI:24875"/>
    </ligand>
</feature>
<dbReference type="InterPro" id="IPR029014">
    <property type="entry name" value="NiFe-Hase_large"/>
</dbReference>
<protein>
    <submittedName>
        <fullName evidence="4">Nickel-dependent hydrogenase large subunit</fullName>
    </submittedName>
</protein>
<sequence>MARYALPIGPIHPALDEPLYFRFEMEGETIKNTELMFGHVHRGMEKIALTNTLSQNVILCERTCGLCSSNHALSYCRVMEAIGNIKVPERAQYLRVINDELKRITSHAFAVALIAHVIGFDTVFLYAFQEREKMMDLLEAFVGNRFHTSINLIGGVKRDLSDDLAKKMYDELEAFKPVWEKIGEIYATDQSILERIKGVGILTKEKAIEYGVAGPVVRGSGVAVDIRKQEPYAAYGELDFNLITETGGDVYSRVFVRIRELMESIKIIQQCIKKMPPGDINSGFYSRIPAGEAIVRSEAPRGEIVYYGRTNGTEKPVLVKWRTPSLVNLPSLVEMFKGAKVADIPVIVAGIDPCLSCTER</sequence>
<evidence type="ECO:0000259" key="3">
    <source>
        <dbReference type="Pfam" id="PF00346"/>
    </source>
</evidence>
<dbReference type="InterPro" id="IPR001135">
    <property type="entry name" value="NADH_Q_OxRdtase_suD"/>
</dbReference>
<accession>A0A975GAK7</accession>
<dbReference type="GO" id="GO:0048038">
    <property type="term" value="F:quinone binding"/>
    <property type="evidence" value="ECO:0007669"/>
    <property type="project" value="InterPro"/>
</dbReference>
<organism evidence="4 5">
    <name type="scientific">Aceticella autotrophica</name>
    <dbReference type="NCBI Taxonomy" id="2755338"/>
    <lineage>
        <taxon>Bacteria</taxon>
        <taxon>Bacillati</taxon>
        <taxon>Bacillota</taxon>
        <taxon>Clostridia</taxon>
        <taxon>Thermoanaerobacterales</taxon>
        <taxon>Thermoanaerobacteraceae</taxon>
        <taxon>Aceticella</taxon>
    </lineage>
</organism>
<evidence type="ECO:0000256" key="1">
    <source>
        <dbReference type="ARBA" id="ARBA00023002"/>
    </source>
</evidence>
<dbReference type="InterPro" id="IPR001501">
    <property type="entry name" value="Ni-dep_hyd_lsu"/>
</dbReference>
<dbReference type="PROSITE" id="PS00507">
    <property type="entry name" value="NI_HGENASE_L_1"/>
    <property type="match status" value="1"/>
</dbReference>
<dbReference type="PANTHER" id="PTHR43485:SF1">
    <property type="entry name" value="FORMATE HYDROGENLYASE SUBUNIT 5-RELATED"/>
    <property type="match status" value="1"/>
</dbReference>
<dbReference type="KEGG" id="aaut:ACETAC_10680"/>
<dbReference type="Gene3D" id="1.10.645.10">
    <property type="entry name" value="Cytochrome-c3 Hydrogenase, chain B"/>
    <property type="match status" value="1"/>
</dbReference>
<dbReference type="Proteomes" id="UP000671913">
    <property type="component" value="Chromosome"/>
</dbReference>
<dbReference type="Pfam" id="PF00346">
    <property type="entry name" value="Complex1_49kDa"/>
    <property type="match status" value="2"/>
</dbReference>
<dbReference type="GO" id="GO:0016651">
    <property type="term" value="F:oxidoreductase activity, acting on NAD(P)H"/>
    <property type="evidence" value="ECO:0007669"/>
    <property type="project" value="InterPro"/>
</dbReference>
<reference evidence="4" key="1">
    <citation type="submission" date="2020-08" db="EMBL/GenBank/DDBJ databases">
        <title>Genomic insights into the carbon and energy metabolism of the first obligate autotrophic acetogenic bacterium Aceticella autotrophica gen. nov., sp. nov.</title>
        <authorList>
            <person name="Toshchakov S.V."/>
            <person name="Elcheninov A.G."/>
            <person name="Kublanov I.V."/>
            <person name="Frolov E.N."/>
            <person name="Lebedinsky A.V."/>
        </authorList>
    </citation>
    <scope>NUCLEOTIDE SEQUENCE</scope>
    <source>
        <strain evidence="4">3443-3Ac</strain>
    </source>
</reference>
<dbReference type="GO" id="GO:0051287">
    <property type="term" value="F:NAD binding"/>
    <property type="evidence" value="ECO:0007669"/>
    <property type="project" value="InterPro"/>
</dbReference>
<comment type="cofactor">
    <cofactor evidence="2">
        <name>Fe cation</name>
        <dbReference type="ChEBI" id="CHEBI:24875"/>
    </cofactor>
</comment>
<feature type="binding site" evidence="2">
    <location>
        <position position="64"/>
    </location>
    <ligand>
        <name>Ni(2+)</name>
        <dbReference type="ChEBI" id="CHEBI:49786"/>
    </ligand>
</feature>
<gene>
    <name evidence="4" type="ORF">ACETAC_10680</name>
</gene>
<feature type="binding site" evidence="2">
    <location>
        <position position="357"/>
    </location>
    <ligand>
        <name>Fe cation</name>
        <dbReference type="ChEBI" id="CHEBI:24875"/>
    </ligand>
</feature>
<keyword evidence="2" id="KW-0533">Nickel</keyword>
<keyword evidence="2" id="KW-0479">Metal-binding</keyword>
<feature type="binding site" evidence="2">
    <location>
        <position position="67"/>
    </location>
    <ligand>
        <name>Ni(2+)</name>
        <dbReference type="ChEBI" id="CHEBI:49786"/>
    </ligand>
</feature>
<name>A0A975GAK7_9THEO</name>
<proteinExistence type="predicted"/>
<feature type="domain" description="NADH-quinone oxidoreductase subunit D" evidence="3">
    <location>
        <begin position="287"/>
        <end position="360"/>
    </location>
</feature>
<dbReference type="PANTHER" id="PTHR43485">
    <property type="entry name" value="HYDROGENASE-4 COMPONENT G"/>
    <property type="match status" value="1"/>
</dbReference>
<dbReference type="GO" id="GO:0016151">
    <property type="term" value="F:nickel cation binding"/>
    <property type="evidence" value="ECO:0007669"/>
    <property type="project" value="InterPro"/>
</dbReference>
<keyword evidence="2" id="KW-0460">Magnesium</keyword>
<comment type="cofactor">
    <cofactor evidence="2">
        <name>Ni(2+)</name>
        <dbReference type="ChEBI" id="CHEBI:49786"/>
    </cofactor>
</comment>
<dbReference type="AlphaFoldDB" id="A0A975GAK7"/>
<dbReference type="Pfam" id="PF00374">
    <property type="entry name" value="NiFeSe_Hases"/>
    <property type="match status" value="1"/>
</dbReference>
<feature type="binding site" evidence="2">
    <location>
        <position position="354"/>
    </location>
    <ligand>
        <name>Ni(2+)</name>
        <dbReference type="ChEBI" id="CHEBI:49786"/>
    </ligand>
</feature>
<evidence type="ECO:0000313" key="4">
    <source>
        <dbReference type="EMBL" id="QSZ27281.1"/>
    </source>
</evidence>
<dbReference type="InterPro" id="IPR018194">
    <property type="entry name" value="Ni-dep_hyd_lsu_Ni_BS"/>
</dbReference>
<keyword evidence="1" id="KW-0560">Oxidoreductase</keyword>
<keyword evidence="5" id="KW-1185">Reference proteome</keyword>
<dbReference type="GO" id="GO:0008901">
    <property type="term" value="F:ferredoxin hydrogenase activity"/>
    <property type="evidence" value="ECO:0007669"/>
    <property type="project" value="InterPro"/>
</dbReference>
<evidence type="ECO:0000256" key="2">
    <source>
        <dbReference type="PIRSR" id="PIRSR601501-1"/>
    </source>
</evidence>
<feature type="binding site" evidence="2">
    <location>
        <position position="45"/>
    </location>
    <ligand>
        <name>Mg(2+)</name>
        <dbReference type="ChEBI" id="CHEBI:18420"/>
    </ligand>
</feature>